<dbReference type="PIRSF" id="PIRSF000505">
    <property type="entry name" value="EPSPS"/>
    <property type="match status" value="1"/>
</dbReference>
<dbReference type="NCBIfam" id="TIGR01356">
    <property type="entry name" value="aroA"/>
    <property type="match status" value="1"/>
</dbReference>
<comment type="catalytic activity">
    <reaction evidence="7">
        <text>3-phosphoshikimate + phosphoenolpyruvate = 5-O-(1-carboxyvinyl)-3-phosphoshikimate + phosphate</text>
        <dbReference type="Rhea" id="RHEA:21256"/>
        <dbReference type="ChEBI" id="CHEBI:43474"/>
        <dbReference type="ChEBI" id="CHEBI:57701"/>
        <dbReference type="ChEBI" id="CHEBI:58702"/>
        <dbReference type="ChEBI" id="CHEBI:145989"/>
        <dbReference type="EC" id="2.5.1.19"/>
    </reaction>
    <physiologicalReaction direction="left-to-right" evidence="7">
        <dbReference type="Rhea" id="RHEA:21257"/>
    </physiologicalReaction>
</comment>
<evidence type="ECO:0000313" key="10">
    <source>
        <dbReference type="EMBL" id="SDC89530.1"/>
    </source>
</evidence>
<dbReference type="EC" id="2.5.1.19" evidence="8"/>
<evidence type="ECO:0000256" key="1">
    <source>
        <dbReference type="ARBA" id="ARBA00004811"/>
    </source>
</evidence>
<comment type="subunit">
    <text evidence="8">Monomer.</text>
</comment>
<dbReference type="RefSeq" id="WP_092129389.1">
    <property type="nucleotide sequence ID" value="NZ_FMYU01000011.1"/>
</dbReference>
<dbReference type="PANTHER" id="PTHR21090">
    <property type="entry name" value="AROM/DEHYDROQUINATE SYNTHASE"/>
    <property type="match status" value="1"/>
</dbReference>
<sequence length="419" mass="46553">MDQIKTLRCASDKSISHRSAIFSSIASGKTTIKNYLFAQDTLNTLEAFKKLGVDIDIDKTKVTIKGTGKYLKESFDIINLGNSGTGIRLISAVCAGQSFLSILTGDNSLRNRPMKRIIEPLTQMGATILSRKNFLAPLAIFGKDKLKGINYASKIASAQVKSAVLIAGLYTDENVEFSEPQVSRNHTEIMLKQFGVDIISENNKVFLGKHRKLTGGFELNVPADISSCAFFMVMCALKPNCEAVFADCLINPTRTGILKVFSDMGVNYEIINKKTMCGEEVADILVKYSPNLKPFYIDGKILPTLIDEIPILSILALFANGKSILKDAKELRVKESDRIKSIVENLKKLGVKVEEFEDGFEIEPTKNIQKAYIETYFDHRITMSFSVLKALGYNLELSETKSPTTSYPNFFEHLKYLGS</sequence>
<feature type="binding site" evidence="8">
    <location>
        <position position="157"/>
    </location>
    <ligand>
        <name>3-phosphoshikimate</name>
        <dbReference type="ChEBI" id="CHEBI:145989"/>
    </ligand>
</feature>
<evidence type="ECO:0000256" key="4">
    <source>
        <dbReference type="ARBA" id="ARBA00022605"/>
    </source>
</evidence>
<keyword evidence="11" id="KW-1185">Reference proteome</keyword>
<dbReference type="InterPro" id="IPR006264">
    <property type="entry name" value="EPSP_synthase"/>
</dbReference>
<proteinExistence type="inferred from homology"/>
<keyword evidence="3 8" id="KW-0963">Cytoplasm</keyword>
<keyword evidence="5 8" id="KW-0808">Transferase</keyword>
<dbReference type="InterPro" id="IPR001986">
    <property type="entry name" value="Enolpyruvate_Tfrase_dom"/>
</dbReference>
<evidence type="ECO:0000256" key="6">
    <source>
        <dbReference type="ARBA" id="ARBA00023141"/>
    </source>
</evidence>
<keyword evidence="6 8" id="KW-0057">Aromatic amino acid biosynthesis</keyword>
<dbReference type="GO" id="GO:0003866">
    <property type="term" value="F:3-phosphoshikimate 1-carboxyvinyltransferase activity"/>
    <property type="evidence" value="ECO:0007669"/>
    <property type="project" value="UniProtKB-UniRule"/>
</dbReference>
<comment type="similarity">
    <text evidence="2 8">Belongs to the EPSP synthase family.</text>
</comment>
<dbReference type="PANTHER" id="PTHR21090:SF5">
    <property type="entry name" value="PENTAFUNCTIONAL AROM POLYPEPTIDE"/>
    <property type="match status" value="1"/>
</dbReference>
<dbReference type="CDD" id="cd01556">
    <property type="entry name" value="EPSP_synthase"/>
    <property type="match status" value="1"/>
</dbReference>
<dbReference type="UniPathway" id="UPA00053">
    <property type="reaction ID" value="UER00089"/>
</dbReference>
<feature type="active site" description="Proton acceptor" evidence="8">
    <location>
        <position position="307"/>
    </location>
</feature>
<dbReference type="OrthoDB" id="9809920at2"/>
<feature type="binding site" evidence="8">
    <location>
        <position position="18"/>
    </location>
    <ligand>
        <name>3-phosphoshikimate</name>
        <dbReference type="ChEBI" id="CHEBI:145989"/>
    </ligand>
</feature>
<dbReference type="GO" id="GO:0009423">
    <property type="term" value="P:chorismate biosynthetic process"/>
    <property type="evidence" value="ECO:0007669"/>
    <property type="project" value="UniProtKB-UniRule"/>
</dbReference>
<dbReference type="EMBL" id="FMYU01000011">
    <property type="protein sequence ID" value="SDC89530.1"/>
    <property type="molecule type" value="Genomic_DNA"/>
</dbReference>
<dbReference type="PROSITE" id="PS00885">
    <property type="entry name" value="EPSP_SYNTHASE_2"/>
    <property type="match status" value="1"/>
</dbReference>
<feature type="binding site" evidence="8">
    <location>
        <position position="159"/>
    </location>
    <ligand>
        <name>phosphoenolpyruvate</name>
        <dbReference type="ChEBI" id="CHEBI:58702"/>
    </ligand>
</feature>
<comment type="subcellular location">
    <subcellularLocation>
        <location evidence="8">Cytoplasm</location>
    </subcellularLocation>
</comment>
<feature type="binding site" evidence="8">
    <location>
        <position position="338"/>
    </location>
    <ligand>
        <name>phosphoenolpyruvate</name>
        <dbReference type="ChEBI" id="CHEBI:58702"/>
    </ligand>
</feature>
<feature type="binding site" evidence="8">
    <location>
        <position position="84"/>
    </location>
    <ligand>
        <name>phosphoenolpyruvate</name>
        <dbReference type="ChEBI" id="CHEBI:58702"/>
    </ligand>
</feature>
<dbReference type="HAMAP" id="MF_00210">
    <property type="entry name" value="EPSP_synth"/>
    <property type="match status" value="1"/>
</dbReference>
<dbReference type="AlphaFoldDB" id="A0A1G6QAM0"/>
<dbReference type="Gene3D" id="3.65.10.10">
    <property type="entry name" value="Enolpyruvate transferase domain"/>
    <property type="match status" value="2"/>
</dbReference>
<protein>
    <recommendedName>
        <fullName evidence="8">3-phosphoshikimate 1-carboxyvinyltransferase</fullName>
        <ecNumber evidence="8">2.5.1.19</ecNumber>
    </recommendedName>
    <alternativeName>
        <fullName evidence="8">5-enolpyruvylshikimate-3-phosphate synthase</fullName>
        <shortName evidence="8">EPSP synthase</shortName>
        <shortName evidence="8">EPSPS</shortName>
    </alternativeName>
</protein>
<comment type="function">
    <text evidence="8">Catalyzes the transfer of the enolpyruvyl moiety of phosphoenolpyruvate (PEP) to the 5-hydroxyl of shikimate-3-phosphate (S3P) to produce enolpyruvyl shikimate-3-phosphate and inorganic phosphate.</text>
</comment>
<evidence type="ECO:0000256" key="2">
    <source>
        <dbReference type="ARBA" id="ARBA00009948"/>
    </source>
</evidence>
<dbReference type="SUPFAM" id="SSF55205">
    <property type="entry name" value="EPT/RTPC-like"/>
    <property type="match status" value="1"/>
</dbReference>
<evidence type="ECO:0000256" key="3">
    <source>
        <dbReference type="ARBA" id="ARBA00022490"/>
    </source>
</evidence>
<feature type="binding site" evidence="8">
    <location>
        <position position="13"/>
    </location>
    <ligand>
        <name>phosphoenolpyruvate</name>
        <dbReference type="ChEBI" id="CHEBI:58702"/>
    </ligand>
</feature>
<organism evidence="10 11">
    <name type="scientific">Desulfurella multipotens</name>
    <dbReference type="NCBI Taxonomy" id="79269"/>
    <lineage>
        <taxon>Bacteria</taxon>
        <taxon>Pseudomonadati</taxon>
        <taxon>Campylobacterota</taxon>
        <taxon>Desulfurellia</taxon>
        <taxon>Desulfurellales</taxon>
        <taxon>Desulfurellaceae</taxon>
        <taxon>Desulfurella</taxon>
    </lineage>
</organism>
<feature type="binding site" evidence="8">
    <location>
        <position position="13"/>
    </location>
    <ligand>
        <name>3-phosphoshikimate</name>
        <dbReference type="ChEBI" id="CHEBI:145989"/>
    </ligand>
</feature>
<evidence type="ECO:0000256" key="5">
    <source>
        <dbReference type="ARBA" id="ARBA00022679"/>
    </source>
</evidence>
<feature type="domain" description="Enolpyruvate transferase" evidence="9">
    <location>
        <begin position="6"/>
        <end position="414"/>
    </location>
</feature>
<evidence type="ECO:0000256" key="7">
    <source>
        <dbReference type="ARBA" id="ARBA00044633"/>
    </source>
</evidence>
<gene>
    <name evidence="8" type="primary">aroA</name>
    <name evidence="10" type="ORF">SAMN05660835_01544</name>
</gene>
<dbReference type="GO" id="GO:0009073">
    <property type="term" value="P:aromatic amino acid family biosynthetic process"/>
    <property type="evidence" value="ECO:0007669"/>
    <property type="project" value="UniProtKB-KW"/>
</dbReference>
<evidence type="ECO:0000313" key="11">
    <source>
        <dbReference type="Proteomes" id="UP000199411"/>
    </source>
</evidence>
<dbReference type="GO" id="GO:0008652">
    <property type="term" value="P:amino acid biosynthetic process"/>
    <property type="evidence" value="ECO:0007669"/>
    <property type="project" value="UniProtKB-KW"/>
</dbReference>
<feature type="binding site" evidence="8">
    <location>
        <position position="334"/>
    </location>
    <ligand>
        <name>3-phosphoshikimate</name>
        <dbReference type="ChEBI" id="CHEBI:145989"/>
    </ligand>
</feature>
<dbReference type="InterPro" id="IPR036968">
    <property type="entry name" value="Enolpyruvate_Tfrase_sf"/>
</dbReference>
<comment type="caution">
    <text evidence="8">Lacks conserved residue(s) required for the propagation of feature annotation.</text>
</comment>
<feature type="binding site" evidence="8">
    <location>
        <position position="112"/>
    </location>
    <ligand>
        <name>phosphoenolpyruvate</name>
        <dbReference type="ChEBI" id="CHEBI:58702"/>
    </ligand>
</feature>
<feature type="binding site" evidence="8">
    <location>
        <position position="380"/>
    </location>
    <ligand>
        <name>phosphoenolpyruvate</name>
        <dbReference type="ChEBI" id="CHEBI:58702"/>
    </ligand>
</feature>
<feature type="binding site" evidence="8">
    <location>
        <position position="159"/>
    </location>
    <ligand>
        <name>3-phosphoshikimate</name>
        <dbReference type="ChEBI" id="CHEBI:145989"/>
    </ligand>
</feature>
<dbReference type="PROSITE" id="PS00104">
    <property type="entry name" value="EPSP_SYNTHASE_1"/>
    <property type="match status" value="1"/>
</dbReference>
<feature type="binding site" evidence="8">
    <location>
        <position position="307"/>
    </location>
    <ligand>
        <name>3-phosphoshikimate</name>
        <dbReference type="ChEBI" id="CHEBI:145989"/>
    </ligand>
</feature>
<accession>A0A1G6QAM0</accession>
<keyword evidence="4 8" id="KW-0028">Amino-acid biosynthesis</keyword>
<evidence type="ECO:0000256" key="8">
    <source>
        <dbReference type="HAMAP-Rule" id="MF_00210"/>
    </source>
</evidence>
<reference evidence="11" key="1">
    <citation type="submission" date="2016-10" db="EMBL/GenBank/DDBJ databases">
        <authorList>
            <person name="Varghese N."/>
            <person name="Submissions S."/>
        </authorList>
    </citation>
    <scope>NUCLEOTIDE SEQUENCE [LARGE SCALE GENOMIC DNA]</scope>
    <source>
        <strain evidence="11">DSM 8415</strain>
    </source>
</reference>
<comment type="pathway">
    <text evidence="1 8">Metabolic intermediate biosynthesis; chorismate biosynthesis; chorismate from D-erythrose 4-phosphate and phosphoenolpyruvate: step 6/7.</text>
</comment>
<dbReference type="FunFam" id="3.65.10.10:FF:000005">
    <property type="entry name" value="3-phosphoshikimate 1-carboxyvinyltransferase"/>
    <property type="match status" value="1"/>
</dbReference>
<dbReference type="GO" id="GO:0005737">
    <property type="term" value="C:cytoplasm"/>
    <property type="evidence" value="ECO:0007669"/>
    <property type="project" value="UniProtKB-SubCell"/>
</dbReference>
<evidence type="ECO:0000259" key="9">
    <source>
        <dbReference type="Pfam" id="PF00275"/>
    </source>
</evidence>
<feature type="binding site" evidence="8">
    <location>
        <position position="14"/>
    </location>
    <ligand>
        <name>3-phosphoshikimate</name>
        <dbReference type="ChEBI" id="CHEBI:145989"/>
    </ligand>
</feature>
<dbReference type="Proteomes" id="UP000199411">
    <property type="component" value="Unassembled WGS sequence"/>
</dbReference>
<dbReference type="InterPro" id="IPR023193">
    <property type="entry name" value="EPSP_synthase_CS"/>
</dbReference>
<dbReference type="Pfam" id="PF00275">
    <property type="entry name" value="EPSP_synthase"/>
    <property type="match status" value="1"/>
</dbReference>
<dbReference type="InterPro" id="IPR013792">
    <property type="entry name" value="RNA3'P_cycl/enolpyr_Trfase_a/b"/>
</dbReference>
<name>A0A1G6QAM0_9BACT</name>